<evidence type="ECO:0000256" key="1">
    <source>
        <dbReference type="SAM" id="Phobius"/>
    </source>
</evidence>
<keyword evidence="1" id="KW-0472">Membrane</keyword>
<comment type="caution">
    <text evidence="2">The sequence shown here is derived from an EMBL/GenBank/DDBJ whole genome shotgun (WGS) entry which is preliminary data.</text>
</comment>
<protein>
    <submittedName>
        <fullName evidence="2">Uncharacterized protein</fullName>
    </submittedName>
</protein>
<dbReference type="AlphaFoldDB" id="A0AAV3WID9"/>
<name>A0AAV3WID9_9CYAN</name>
<organism evidence="2 3">
    <name type="scientific">Microseira wollei NIES-4236</name>
    <dbReference type="NCBI Taxonomy" id="2530354"/>
    <lineage>
        <taxon>Bacteria</taxon>
        <taxon>Bacillati</taxon>
        <taxon>Cyanobacteriota</taxon>
        <taxon>Cyanophyceae</taxon>
        <taxon>Oscillatoriophycideae</taxon>
        <taxon>Aerosakkonematales</taxon>
        <taxon>Aerosakkonemataceae</taxon>
        <taxon>Microseira</taxon>
    </lineage>
</organism>
<dbReference type="Proteomes" id="UP001050975">
    <property type="component" value="Unassembled WGS sequence"/>
</dbReference>
<accession>A0AAV3WID9</accession>
<keyword evidence="1" id="KW-1133">Transmembrane helix</keyword>
<reference evidence="2" key="1">
    <citation type="submission" date="2019-10" db="EMBL/GenBank/DDBJ databases">
        <title>Draft genome sequece of Microseira wollei NIES-4236.</title>
        <authorList>
            <person name="Yamaguchi H."/>
            <person name="Suzuki S."/>
            <person name="Kawachi M."/>
        </authorList>
    </citation>
    <scope>NUCLEOTIDE SEQUENCE</scope>
    <source>
        <strain evidence="2">NIES-4236</strain>
    </source>
</reference>
<feature type="transmembrane region" description="Helical" evidence="1">
    <location>
        <begin position="61"/>
        <end position="83"/>
    </location>
</feature>
<keyword evidence="3" id="KW-1185">Reference proteome</keyword>
<evidence type="ECO:0000313" key="3">
    <source>
        <dbReference type="Proteomes" id="UP001050975"/>
    </source>
</evidence>
<gene>
    <name evidence="2" type="ORF">MiSe_39530</name>
</gene>
<proteinExistence type="predicted"/>
<evidence type="ECO:0000313" key="2">
    <source>
        <dbReference type="EMBL" id="GET39189.1"/>
    </source>
</evidence>
<dbReference type="EMBL" id="BLAY01000060">
    <property type="protein sequence ID" value="GET39189.1"/>
    <property type="molecule type" value="Genomic_DNA"/>
</dbReference>
<keyword evidence="1" id="KW-0812">Transmembrane</keyword>
<sequence length="89" mass="9978">MTYAHIHGFSAKSLGKATRDMPPARTRVRRSKPGFWPPLSVSPEGVTLAADCFNNSLVTPLYLICHLYFFDIGVSVIFATQIFPRNLHK</sequence>
<dbReference type="RefSeq" id="WP_226584269.1">
    <property type="nucleotide sequence ID" value="NZ_BLAY01000060.1"/>
</dbReference>